<evidence type="ECO:0000313" key="9">
    <source>
        <dbReference type="Proteomes" id="UP001341840"/>
    </source>
</evidence>
<name>A0ABU6VAY0_9FABA</name>
<proteinExistence type="predicted"/>
<evidence type="ECO:0000259" key="7">
    <source>
        <dbReference type="PROSITE" id="PS50811"/>
    </source>
</evidence>
<dbReference type="InterPro" id="IPR044810">
    <property type="entry name" value="WRKY_plant"/>
</dbReference>
<dbReference type="PROSITE" id="PS50811">
    <property type="entry name" value="WRKY"/>
    <property type="match status" value="1"/>
</dbReference>
<dbReference type="PANTHER" id="PTHR31429">
    <property type="entry name" value="WRKY TRANSCRIPTION FACTOR 36-RELATED"/>
    <property type="match status" value="1"/>
</dbReference>
<keyword evidence="2" id="KW-0805">Transcription regulation</keyword>
<evidence type="ECO:0000256" key="6">
    <source>
        <dbReference type="SAM" id="MobiDB-lite"/>
    </source>
</evidence>
<keyword evidence="5" id="KW-0539">Nucleus</keyword>
<evidence type="ECO:0000256" key="2">
    <source>
        <dbReference type="ARBA" id="ARBA00023015"/>
    </source>
</evidence>
<dbReference type="Gene3D" id="2.20.25.80">
    <property type="entry name" value="WRKY domain"/>
    <property type="match status" value="1"/>
</dbReference>
<dbReference type="EMBL" id="JASCZI010151198">
    <property type="protein sequence ID" value="MED6170827.1"/>
    <property type="molecule type" value="Genomic_DNA"/>
</dbReference>
<sequence>MDSTCVDTSLNLNLSPSPPPPTNSTEGEVFMVEELHRLSCENKRLTETLTYMCVSYEAMQKRLTKLMMNTSSSDCDHHLQSRKRKAESFENCCNEEDSLLIKRPNHNHNIIVNNNNNNKVSKVLVKTDASDTSLYVMDGYQWRKYGQKVTRDNPSPRAYFRCSFAPSCPVKKKVQRSVEDPTILVATYEGQHNHGRSQTEISLVSSQSQLSDTIIPLVSSPTPSCITSSSPTTTTTTLDLVKHSRSNVVDFDHQHNTKNKSSSLSPSSSPSSTVHQFLVQEMATSLTSDPKFTAALATAISGRILEQASLEKL</sequence>
<dbReference type="SUPFAM" id="SSF118290">
    <property type="entry name" value="WRKY DNA-binding domain"/>
    <property type="match status" value="1"/>
</dbReference>
<evidence type="ECO:0000256" key="3">
    <source>
        <dbReference type="ARBA" id="ARBA00023125"/>
    </source>
</evidence>
<dbReference type="Pfam" id="PF03106">
    <property type="entry name" value="WRKY"/>
    <property type="match status" value="1"/>
</dbReference>
<feature type="region of interest" description="Disordered" evidence="6">
    <location>
        <begin position="252"/>
        <end position="272"/>
    </location>
</feature>
<comment type="subcellular location">
    <subcellularLocation>
        <location evidence="1">Nucleus</location>
    </subcellularLocation>
</comment>
<reference evidence="8 9" key="1">
    <citation type="journal article" date="2023" name="Plants (Basel)">
        <title>Bridging the Gap: Combining Genomics and Transcriptomics Approaches to Understand Stylosanthes scabra, an Orphan Legume from the Brazilian Caatinga.</title>
        <authorList>
            <person name="Ferreira-Neto J.R.C."/>
            <person name="da Silva M.D."/>
            <person name="Binneck E."/>
            <person name="de Melo N.F."/>
            <person name="da Silva R.H."/>
            <person name="de Melo A.L.T.M."/>
            <person name="Pandolfi V."/>
            <person name="Bustamante F.O."/>
            <person name="Brasileiro-Vidal A.C."/>
            <person name="Benko-Iseppon A.M."/>
        </authorList>
    </citation>
    <scope>NUCLEOTIDE SEQUENCE [LARGE SCALE GENOMIC DNA]</scope>
    <source>
        <tissue evidence="8">Leaves</tissue>
    </source>
</reference>
<comment type="caution">
    <text evidence="8">The sequence shown here is derived from an EMBL/GenBank/DDBJ whole genome shotgun (WGS) entry which is preliminary data.</text>
</comment>
<dbReference type="InterPro" id="IPR036576">
    <property type="entry name" value="WRKY_dom_sf"/>
</dbReference>
<feature type="compositionally biased region" description="Low complexity" evidence="6">
    <location>
        <begin position="261"/>
        <end position="272"/>
    </location>
</feature>
<feature type="domain" description="WRKY" evidence="7">
    <location>
        <begin position="138"/>
        <end position="197"/>
    </location>
</feature>
<evidence type="ECO:0000256" key="5">
    <source>
        <dbReference type="ARBA" id="ARBA00023242"/>
    </source>
</evidence>
<dbReference type="SMART" id="SM00774">
    <property type="entry name" value="WRKY"/>
    <property type="match status" value="1"/>
</dbReference>
<feature type="region of interest" description="Disordered" evidence="6">
    <location>
        <begin position="1"/>
        <end position="26"/>
    </location>
</feature>
<evidence type="ECO:0000256" key="4">
    <source>
        <dbReference type="ARBA" id="ARBA00023163"/>
    </source>
</evidence>
<organism evidence="8 9">
    <name type="scientific">Stylosanthes scabra</name>
    <dbReference type="NCBI Taxonomy" id="79078"/>
    <lineage>
        <taxon>Eukaryota</taxon>
        <taxon>Viridiplantae</taxon>
        <taxon>Streptophyta</taxon>
        <taxon>Embryophyta</taxon>
        <taxon>Tracheophyta</taxon>
        <taxon>Spermatophyta</taxon>
        <taxon>Magnoliopsida</taxon>
        <taxon>eudicotyledons</taxon>
        <taxon>Gunneridae</taxon>
        <taxon>Pentapetalae</taxon>
        <taxon>rosids</taxon>
        <taxon>fabids</taxon>
        <taxon>Fabales</taxon>
        <taxon>Fabaceae</taxon>
        <taxon>Papilionoideae</taxon>
        <taxon>50 kb inversion clade</taxon>
        <taxon>dalbergioids sensu lato</taxon>
        <taxon>Dalbergieae</taxon>
        <taxon>Pterocarpus clade</taxon>
        <taxon>Stylosanthes</taxon>
    </lineage>
</organism>
<protein>
    <recommendedName>
        <fullName evidence="7">WRKY domain-containing protein</fullName>
    </recommendedName>
</protein>
<dbReference type="InterPro" id="IPR003657">
    <property type="entry name" value="WRKY_dom"/>
</dbReference>
<keyword evidence="4" id="KW-0804">Transcription</keyword>
<gene>
    <name evidence="8" type="ORF">PIB30_034821</name>
</gene>
<accession>A0ABU6VAY0</accession>
<evidence type="ECO:0000313" key="8">
    <source>
        <dbReference type="EMBL" id="MED6170827.1"/>
    </source>
</evidence>
<keyword evidence="3" id="KW-0238">DNA-binding</keyword>
<evidence type="ECO:0000256" key="1">
    <source>
        <dbReference type="ARBA" id="ARBA00004123"/>
    </source>
</evidence>
<dbReference type="Proteomes" id="UP001341840">
    <property type="component" value="Unassembled WGS sequence"/>
</dbReference>
<keyword evidence="9" id="KW-1185">Reference proteome</keyword>
<dbReference type="PANTHER" id="PTHR31429:SF120">
    <property type="entry name" value="TRANSCRIPTION FACTOR WRKY FAMILY-RELATED"/>
    <property type="match status" value="1"/>
</dbReference>